<feature type="transmembrane region" description="Helical" evidence="2">
    <location>
        <begin position="24"/>
        <end position="41"/>
    </location>
</feature>
<feature type="transmembrane region" description="Helical" evidence="2">
    <location>
        <begin position="47"/>
        <end position="67"/>
    </location>
</feature>
<evidence type="ECO:0000313" key="3">
    <source>
        <dbReference type="EMBL" id="PIR99089.1"/>
    </source>
</evidence>
<evidence type="ECO:0000256" key="1">
    <source>
        <dbReference type="SAM" id="Coils"/>
    </source>
</evidence>
<dbReference type="Proteomes" id="UP000230796">
    <property type="component" value="Unassembled WGS sequence"/>
</dbReference>
<gene>
    <name evidence="3" type="ORF">COT87_01310</name>
</gene>
<evidence type="ECO:0008006" key="5">
    <source>
        <dbReference type="Google" id="ProtNLM"/>
    </source>
</evidence>
<organism evidence="3 4">
    <name type="scientific">Candidatus Collierbacteria bacterium CG10_big_fil_rev_8_21_14_0_10_44_9</name>
    <dbReference type="NCBI Taxonomy" id="1974535"/>
    <lineage>
        <taxon>Bacteria</taxon>
        <taxon>Candidatus Collieribacteriota</taxon>
    </lineage>
</organism>
<reference evidence="4" key="1">
    <citation type="submission" date="2017-09" db="EMBL/GenBank/DDBJ databases">
        <title>Depth-based differentiation of microbial function through sediment-hosted aquifers and enrichment of novel symbionts in the deep terrestrial subsurface.</title>
        <authorList>
            <person name="Probst A.J."/>
            <person name="Ladd B."/>
            <person name="Jarett J.K."/>
            <person name="Geller-Mcgrath D.E."/>
            <person name="Sieber C.M.K."/>
            <person name="Emerson J.B."/>
            <person name="Anantharaman K."/>
            <person name="Thomas B.C."/>
            <person name="Malmstrom R."/>
            <person name="Stieglmeier M."/>
            <person name="Klingl A."/>
            <person name="Woyke T."/>
            <person name="Ryan C.M."/>
            <person name="Banfield J.F."/>
        </authorList>
    </citation>
    <scope>NUCLEOTIDE SEQUENCE [LARGE SCALE GENOMIC DNA]</scope>
</reference>
<keyword evidence="2" id="KW-1133">Transmembrane helix</keyword>
<evidence type="ECO:0000256" key="2">
    <source>
        <dbReference type="SAM" id="Phobius"/>
    </source>
</evidence>
<keyword evidence="1" id="KW-0175">Coiled coil</keyword>
<keyword evidence="2" id="KW-0472">Membrane</keyword>
<evidence type="ECO:0000313" key="4">
    <source>
        <dbReference type="Proteomes" id="UP000230796"/>
    </source>
</evidence>
<dbReference type="InterPro" id="IPR024414">
    <property type="entry name" value="Uncharacterised_PrgI"/>
</dbReference>
<sequence length="182" mass="20543">MPAKIPQDVTREDRLVGPLTLKQFLYVLAGASIIFIAYQYYALQYLYLIEFAVISLIVGSFTIAFAFSKVNGQPFGIFIANLFKFWLADKQRIWHKEPREKVATIKVSAEDLKDTKSELQERKQGKEVQSQLEKLSRVLDAGGTIKPEYQDVITTQVNNLNPSPSAVNETGLDVEDVLAENE</sequence>
<name>A0A2H0VL59_9BACT</name>
<protein>
    <recommendedName>
        <fullName evidence="5">PrgI family protein</fullName>
    </recommendedName>
</protein>
<proteinExistence type="predicted"/>
<dbReference type="Pfam" id="PF12666">
    <property type="entry name" value="PrgI"/>
    <property type="match status" value="1"/>
</dbReference>
<comment type="caution">
    <text evidence="3">The sequence shown here is derived from an EMBL/GenBank/DDBJ whole genome shotgun (WGS) entry which is preliminary data.</text>
</comment>
<keyword evidence="2" id="KW-0812">Transmembrane</keyword>
<dbReference type="AlphaFoldDB" id="A0A2H0VL59"/>
<dbReference type="EMBL" id="PFAF01000024">
    <property type="protein sequence ID" value="PIR99089.1"/>
    <property type="molecule type" value="Genomic_DNA"/>
</dbReference>
<feature type="coiled-coil region" evidence="1">
    <location>
        <begin position="102"/>
        <end position="129"/>
    </location>
</feature>
<accession>A0A2H0VL59</accession>